<protein>
    <submittedName>
        <fullName evidence="1">Putative ovule protein</fullName>
    </submittedName>
</protein>
<sequence>MFFLPAFSMVWWHHALISQSRKILPIPKHSKHVNTGGMAYMDLVLGKEESSDGGLEFVGNNESTFLI</sequence>
<proteinExistence type="predicted"/>
<accession>A0A0V0GQR1</accession>
<name>A0A0V0GQR1_SOLCH</name>
<evidence type="ECO:0000313" key="1">
    <source>
        <dbReference type="EMBL" id="JAP10428.1"/>
    </source>
</evidence>
<dbReference type="AlphaFoldDB" id="A0A0V0GQR1"/>
<organism evidence="1">
    <name type="scientific">Solanum chacoense</name>
    <name type="common">Chaco potato</name>
    <dbReference type="NCBI Taxonomy" id="4108"/>
    <lineage>
        <taxon>Eukaryota</taxon>
        <taxon>Viridiplantae</taxon>
        <taxon>Streptophyta</taxon>
        <taxon>Embryophyta</taxon>
        <taxon>Tracheophyta</taxon>
        <taxon>Spermatophyta</taxon>
        <taxon>Magnoliopsida</taxon>
        <taxon>eudicotyledons</taxon>
        <taxon>Gunneridae</taxon>
        <taxon>Pentapetalae</taxon>
        <taxon>asterids</taxon>
        <taxon>lamiids</taxon>
        <taxon>Solanales</taxon>
        <taxon>Solanaceae</taxon>
        <taxon>Solanoideae</taxon>
        <taxon>Solaneae</taxon>
        <taxon>Solanum</taxon>
    </lineage>
</organism>
<dbReference type="EMBL" id="GEDG01033135">
    <property type="protein sequence ID" value="JAP10428.1"/>
    <property type="molecule type" value="Transcribed_RNA"/>
</dbReference>
<reference evidence="1" key="1">
    <citation type="submission" date="2015-12" db="EMBL/GenBank/DDBJ databases">
        <title>Gene expression during late stages of embryo sac development: a critical building block for successful pollen-pistil interactions.</title>
        <authorList>
            <person name="Liu Y."/>
            <person name="Joly V."/>
            <person name="Sabar M."/>
            <person name="Matton D.P."/>
        </authorList>
    </citation>
    <scope>NUCLEOTIDE SEQUENCE</scope>
</reference>